<comment type="caution">
    <text evidence="2">The sequence shown here is derived from an EMBL/GenBank/DDBJ whole genome shotgun (WGS) entry which is preliminary data.</text>
</comment>
<feature type="compositionally biased region" description="Polar residues" evidence="1">
    <location>
        <begin position="103"/>
        <end position="133"/>
    </location>
</feature>
<feature type="region of interest" description="Disordered" evidence="1">
    <location>
        <begin position="321"/>
        <end position="415"/>
    </location>
</feature>
<evidence type="ECO:0000313" key="3">
    <source>
        <dbReference type="Proteomes" id="UP000297777"/>
    </source>
</evidence>
<organism evidence="2 3">
    <name type="scientific">Botrytis tulipae</name>
    <dbReference type="NCBI Taxonomy" id="87230"/>
    <lineage>
        <taxon>Eukaryota</taxon>
        <taxon>Fungi</taxon>
        <taxon>Dikarya</taxon>
        <taxon>Ascomycota</taxon>
        <taxon>Pezizomycotina</taxon>
        <taxon>Leotiomycetes</taxon>
        <taxon>Helotiales</taxon>
        <taxon>Sclerotiniaceae</taxon>
        <taxon>Botrytis</taxon>
    </lineage>
</organism>
<name>A0A4Z1F2V3_9HELO</name>
<dbReference type="AlphaFoldDB" id="A0A4Z1F2V3"/>
<reference evidence="2 3" key="1">
    <citation type="submission" date="2017-12" db="EMBL/GenBank/DDBJ databases">
        <title>Comparative genomics of Botrytis spp.</title>
        <authorList>
            <person name="Valero-Jimenez C.A."/>
            <person name="Tapia P."/>
            <person name="Veloso J."/>
            <person name="Silva-Moreno E."/>
            <person name="Staats M."/>
            <person name="Valdes J.H."/>
            <person name="Van Kan J.A.L."/>
        </authorList>
    </citation>
    <scope>NUCLEOTIDE SEQUENCE [LARGE SCALE GENOMIC DNA]</scope>
    <source>
        <strain evidence="2 3">Bt9001</strain>
    </source>
</reference>
<gene>
    <name evidence="2" type="ORF">BTUL_0018g00290</name>
</gene>
<evidence type="ECO:0000256" key="1">
    <source>
        <dbReference type="SAM" id="MobiDB-lite"/>
    </source>
</evidence>
<proteinExistence type="predicted"/>
<accession>A0A4Z1F2V3</accession>
<feature type="compositionally biased region" description="Acidic residues" evidence="1">
    <location>
        <begin position="321"/>
        <end position="398"/>
    </location>
</feature>
<feature type="region of interest" description="Disordered" evidence="1">
    <location>
        <begin position="1"/>
        <end position="278"/>
    </location>
</feature>
<dbReference type="OrthoDB" id="3563614at2759"/>
<protein>
    <submittedName>
        <fullName evidence="2">Uncharacterized protein</fullName>
    </submittedName>
</protein>
<feature type="compositionally biased region" description="Low complexity" evidence="1">
    <location>
        <begin position="406"/>
        <end position="415"/>
    </location>
</feature>
<feature type="compositionally biased region" description="Low complexity" evidence="1">
    <location>
        <begin position="170"/>
        <end position="195"/>
    </location>
</feature>
<dbReference type="Proteomes" id="UP000297777">
    <property type="component" value="Unassembled WGS sequence"/>
</dbReference>
<keyword evidence="3" id="KW-1185">Reference proteome</keyword>
<feature type="compositionally biased region" description="Pro residues" evidence="1">
    <location>
        <begin position="204"/>
        <end position="216"/>
    </location>
</feature>
<feature type="compositionally biased region" description="Basic residues" evidence="1">
    <location>
        <begin position="224"/>
        <end position="236"/>
    </location>
</feature>
<feature type="compositionally biased region" description="Polar residues" evidence="1">
    <location>
        <begin position="44"/>
        <end position="69"/>
    </location>
</feature>
<sequence length="681" mass="73406">MPKTKAALKSAQNVQQKQKQKLKTEQKSKMMTTPVGRNGKSKASLDSTKSNASTSSGVPNSRNDAESTPTPKPIYPKQKIIWHKKTNKKRRSTTTSVKKDAESTSNTDSNPSLKTKTQSTPVGENAKPNSSLDTQKPTPKPTYPKPVVIWHQNPHRKRPSKTTSLKNKAKSTTNPTSSSTPTPTPTLKTKTVSTPARRTTKPSPETPKPAPKPTYPKPVVIWHKNPHRKRIPKTTKSKKDVKSTTNPTPILKQGLHANSVRGNIQPKASPENIKSTPKAKLTRNLELNGERGAEIATSKKNAGISAPVTAKRVVIEISDSEADDDFDANEVGDSDSDSDADAEDDVDLDLDVDVDVDVDEDGDEAGDVDVDEDVDEAGDEDVDEDVDIDANSDEDIDVDANTTPQSTSMHSSDMNSISDINSAPASPYLGDLDLMPWMPETEPELAPALDPGLVYSEVDTTSNMMELTPDINVAPASANLGDLDLMPWMPEVEAVPALRLENPLPGGVEADANANAVPQSIQMYTPTLDTTSNITGLVPDFTAGLASPYRGDPMLSIPEAELEPASGLGNQLPGDGALLSGDVYLNMAMDVDIDMDVHLGGDAYTDMGMGLDEYMNVDASAEINTSLSQTSWTGMCMDPPLTAEEKGWDFSNVEIEEIDGLFEEMEKEMGGDVNVEMEMGE</sequence>
<evidence type="ECO:0000313" key="2">
    <source>
        <dbReference type="EMBL" id="TGO17362.1"/>
    </source>
</evidence>
<dbReference type="EMBL" id="PQXH01000018">
    <property type="protein sequence ID" value="TGO17362.1"/>
    <property type="molecule type" value="Genomic_DNA"/>
</dbReference>
<feature type="compositionally biased region" description="Basic residues" evidence="1">
    <location>
        <begin position="80"/>
        <end position="92"/>
    </location>
</feature>